<name>A0A250JE27_9BACT</name>
<dbReference type="EMBL" id="CP022098">
    <property type="protein sequence ID" value="ATB41767.1"/>
    <property type="molecule type" value="Genomic_DNA"/>
</dbReference>
<dbReference type="KEGG" id="cfus:CYFUS_007237"/>
<feature type="transmembrane region" description="Helical" evidence="1">
    <location>
        <begin position="108"/>
        <end position="131"/>
    </location>
</feature>
<keyword evidence="1" id="KW-0472">Membrane</keyword>
<evidence type="ECO:0000313" key="3">
    <source>
        <dbReference type="Proteomes" id="UP000217257"/>
    </source>
</evidence>
<protein>
    <submittedName>
        <fullName evidence="2">Uncharacterized protein</fullName>
    </submittedName>
</protein>
<reference evidence="2 3" key="1">
    <citation type="submission" date="2017-06" db="EMBL/GenBank/DDBJ databases">
        <title>Sequencing and comparative analysis of myxobacterial genomes.</title>
        <authorList>
            <person name="Rupp O."/>
            <person name="Goesmann A."/>
            <person name="Sogaard-Andersen L."/>
        </authorList>
    </citation>
    <scope>NUCLEOTIDE SEQUENCE [LARGE SCALE GENOMIC DNA]</scope>
    <source>
        <strain evidence="2 3">DSM 52655</strain>
    </source>
</reference>
<dbReference type="AlphaFoldDB" id="A0A250JE27"/>
<feature type="transmembrane region" description="Helical" evidence="1">
    <location>
        <begin position="12"/>
        <end position="29"/>
    </location>
</feature>
<accession>A0A250JE27</accession>
<feature type="transmembrane region" description="Helical" evidence="1">
    <location>
        <begin position="41"/>
        <end position="62"/>
    </location>
</feature>
<keyword evidence="1" id="KW-1133">Transmembrane helix</keyword>
<keyword evidence="1" id="KW-0812">Transmembrane</keyword>
<proteinExistence type="predicted"/>
<organism evidence="2 3">
    <name type="scientific">Cystobacter fuscus</name>
    <dbReference type="NCBI Taxonomy" id="43"/>
    <lineage>
        <taxon>Bacteria</taxon>
        <taxon>Pseudomonadati</taxon>
        <taxon>Myxococcota</taxon>
        <taxon>Myxococcia</taxon>
        <taxon>Myxococcales</taxon>
        <taxon>Cystobacterineae</taxon>
        <taxon>Archangiaceae</taxon>
        <taxon>Cystobacter</taxon>
    </lineage>
</organism>
<dbReference type="RefSeq" id="WP_095989422.1">
    <property type="nucleotide sequence ID" value="NZ_CP022098.1"/>
</dbReference>
<sequence length="205" mass="21889">MRVPSFPTRAVAFHALALGVFLGSAVWLVRESRALVGRQAALELAVAVAAGGVALLSLVALVSLLRARAVVVLASRASSETYLQVMGAMAVLVLIGVQVLATGTRPALGAFCLLLSAWLMGVGLHLVPALLLSSEGFVDQLGKRTRFSELEWFELRRTQDEPPRTLLRAGRGDQLHIHTRLVDLDSEALRKVLVRAGLSAKAPRG</sequence>
<evidence type="ECO:0000256" key="1">
    <source>
        <dbReference type="SAM" id="Phobius"/>
    </source>
</evidence>
<evidence type="ECO:0000313" key="2">
    <source>
        <dbReference type="EMBL" id="ATB41767.1"/>
    </source>
</evidence>
<dbReference type="Proteomes" id="UP000217257">
    <property type="component" value="Chromosome"/>
</dbReference>
<gene>
    <name evidence="2" type="ORF">CYFUS_007237</name>
</gene>
<feature type="transmembrane region" description="Helical" evidence="1">
    <location>
        <begin position="82"/>
        <end position="101"/>
    </location>
</feature>